<dbReference type="PIRSF" id="PIRSF000124">
    <property type="entry name" value="UDPglc_GDPman_dh"/>
    <property type="match status" value="1"/>
</dbReference>
<dbReference type="InterPro" id="IPR014026">
    <property type="entry name" value="UDP-Glc/GDP-Man_DH_dimer"/>
</dbReference>
<dbReference type="Pfam" id="PF00984">
    <property type="entry name" value="UDPG_MGDP_dh"/>
    <property type="match status" value="1"/>
</dbReference>
<dbReference type="SUPFAM" id="SSF51735">
    <property type="entry name" value="NAD(P)-binding Rossmann-fold domains"/>
    <property type="match status" value="1"/>
</dbReference>
<sequence length="457" mass="50549">MLDILEQPNAGDAEVGRIDHLHTLLSTRQARVGIVGMGYVGMPLALAAWTAGFEVLGFDVDDEKVRKLNAGVSYLVHITSETVAKAVSAGRLAATTDFSQAASMDVIVICVPTPLTANREPDLTFVERTCEALSAHVRRDQLIVLESTTWPGTTSEIVRTILERSRLTCGTDFFLGFSPEREDPGNCDFGTQRIPKVVGADDPSSRRLIKAFYDQVVERTIPVSSSRTAEAVKLTENIFRAVNIALMNELKVVYSALGIDVWEVISAASTKPFGYMPFYPGPGLGGHCIPIDPFYLTWKAREHEISTRFIELAGEINTAMPHYVVEKLADAFDRRTGRGLRDARILLVGMSYKKNVDDIRESASLKLMRILDGRGAQTHYFDPYIPVIPRTREYPELSDRKSVKWKRSILSSFDVALVATDHDSVDYAELCRSVPLIVDTRNACERHGVTAGNVIKA</sequence>
<dbReference type="SMART" id="SM00984">
    <property type="entry name" value="UDPG_MGDP_dh_C"/>
    <property type="match status" value="1"/>
</dbReference>
<keyword evidence="1" id="KW-0560">Oxidoreductase</keyword>
<protein>
    <submittedName>
        <fullName evidence="5">Nucleotide sugar dehydrogenase</fullName>
    </submittedName>
</protein>
<gene>
    <name evidence="5" type="ORF">DK389_08320</name>
</gene>
<dbReference type="InterPro" id="IPR036220">
    <property type="entry name" value="UDP-Glc/GDP-Man_DH_C_sf"/>
</dbReference>
<dbReference type="InterPro" id="IPR036291">
    <property type="entry name" value="NAD(P)-bd_dom_sf"/>
</dbReference>
<evidence type="ECO:0000313" key="5">
    <source>
        <dbReference type="EMBL" id="AWN40532.1"/>
    </source>
</evidence>
<dbReference type="RefSeq" id="WP_109888755.1">
    <property type="nucleotide sequence ID" value="NZ_CP029550.1"/>
</dbReference>
<dbReference type="PANTHER" id="PTHR43491:SF1">
    <property type="entry name" value="UDP-N-ACETYL-D-MANNOSAMINE DEHYDROGENASE"/>
    <property type="match status" value="1"/>
</dbReference>
<comment type="similarity">
    <text evidence="3">Belongs to the UDP-glucose/GDP-mannose dehydrogenase family.</text>
</comment>
<dbReference type="InterPro" id="IPR008927">
    <property type="entry name" value="6-PGluconate_DH-like_C_sf"/>
</dbReference>
<dbReference type="InterPro" id="IPR028359">
    <property type="entry name" value="UDP_ManNAc/GlcNAc_DH"/>
</dbReference>
<dbReference type="SUPFAM" id="SSF52413">
    <property type="entry name" value="UDP-glucose/GDP-mannose dehydrogenase C-terminal domain"/>
    <property type="match status" value="1"/>
</dbReference>
<proteinExistence type="inferred from homology"/>
<dbReference type="InterPro" id="IPR017476">
    <property type="entry name" value="UDP-Glc/GDP-Man"/>
</dbReference>
<evidence type="ECO:0000256" key="3">
    <source>
        <dbReference type="PIRNR" id="PIRNR000124"/>
    </source>
</evidence>
<keyword evidence="2" id="KW-0520">NAD</keyword>
<dbReference type="GO" id="GO:0000271">
    <property type="term" value="P:polysaccharide biosynthetic process"/>
    <property type="evidence" value="ECO:0007669"/>
    <property type="project" value="InterPro"/>
</dbReference>
<dbReference type="Gene3D" id="3.40.50.720">
    <property type="entry name" value="NAD(P)-binding Rossmann-like Domain"/>
    <property type="match status" value="2"/>
</dbReference>
<dbReference type="NCBIfam" id="TIGR03026">
    <property type="entry name" value="NDP-sugDHase"/>
    <property type="match status" value="1"/>
</dbReference>
<evidence type="ECO:0000256" key="2">
    <source>
        <dbReference type="ARBA" id="ARBA00023027"/>
    </source>
</evidence>
<dbReference type="InterPro" id="IPR014027">
    <property type="entry name" value="UDP-Glc/GDP-Man_DH_C"/>
</dbReference>
<dbReference type="GO" id="GO:0051287">
    <property type="term" value="F:NAD binding"/>
    <property type="evidence" value="ECO:0007669"/>
    <property type="project" value="InterPro"/>
</dbReference>
<dbReference type="PIRSF" id="PIRSF500136">
    <property type="entry name" value="UDP_ManNAc_DH"/>
    <property type="match status" value="1"/>
</dbReference>
<dbReference type="Pfam" id="PF03721">
    <property type="entry name" value="UDPG_MGDP_dh_N"/>
    <property type="match status" value="1"/>
</dbReference>
<name>A0A2U8W5A0_9HYPH</name>
<dbReference type="EMBL" id="CP029550">
    <property type="protein sequence ID" value="AWN40532.1"/>
    <property type="molecule type" value="Genomic_DNA"/>
</dbReference>
<dbReference type="Pfam" id="PF03720">
    <property type="entry name" value="UDPG_MGDP_dh_C"/>
    <property type="match status" value="1"/>
</dbReference>
<dbReference type="AlphaFoldDB" id="A0A2U8W5A0"/>
<accession>A0A2U8W5A0</accession>
<evidence type="ECO:0000259" key="4">
    <source>
        <dbReference type="SMART" id="SM00984"/>
    </source>
</evidence>
<keyword evidence="6" id="KW-1185">Reference proteome</keyword>
<dbReference type="PANTHER" id="PTHR43491">
    <property type="entry name" value="UDP-N-ACETYL-D-MANNOSAMINE DEHYDROGENASE"/>
    <property type="match status" value="1"/>
</dbReference>
<dbReference type="KEGG" id="mets:DK389_08320"/>
<reference evidence="6" key="1">
    <citation type="submission" date="2018-05" db="EMBL/GenBank/DDBJ databases">
        <title>Complete Genome Sequence of Methylobacterium sp. 17SD2-17.</title>
        <authorList>
            <person name="Srinivasan S."/>
        </authorList>
    </citation>
    <scope>NUCLEOTIDE SEQUENCE [LARGE SCALE GENOMIC DNA]</scope>
    <source>
        <strain evidence="6">17SD2-17</strain>
    </source>
</reference>
<feature type="domain" description="UDP-glucose/GDP-mannose dehydrogenase C-terminal" evidence="4">
    <location>
        <begin position="346"/>
        <end position="446"/>
    </location>
</feature>
<dbReference type="Proteomes" id="UP000245926">
    <property type="component" value="Chromosome"/>
</dbReference>
<dbReference type="InterPro" id="IPR001732">
    <property type="entry name" value="UDP-Glc/GDP-Man_DH_N"/>
</dbReference>
<dbReference type="GO" id="GO:0016628">
    <property type="term" value="F:oxidoreductase activity, acting on the CH-CH group of donors, NAD or NADP as acceptor"/>
    <property type="evidence" value="ECO:0007669"/>
    <property type="project" value="InterPro"/>
</dbReference>
<organism evidence="5 6">
    <name type="scientific">Methylobacterium durans</name>
    <dbReference type="NCBI Taxonomy" id="2202825"/>
    <lineage>
        <taxon>Bacteria</taxon>
        <taxon>Pseudomonadati</taxon>
        <taxon>Pseudomonadota</taxon>
        <taxon>Alphaproteobacteria</taxon>
        <taxon>Hyphomicrobiales</taxon>
        <taxon>Methylobacteriaceae</taxon>
        <taxon>Methylobacterium</taxon>
    </lineage>
</organism>
<dbReference type="GO" id="GO:0016616">
    <property type="term" value="F:oxidoreductase activity, acting on the CH-OH group of donors, NAD or NADP as acceptor"/>
    <property type="evidence" value="ECO:0007669"/>
    <property type="project" value="InterPro"/>
</dbReference>
<evidence type="ECO:0000313" key="6">
    <source>
        <dbReference type="Proteomes" id="UP000245926"/>
    </source>
</evidence>
<dbReference type="OrthoDB" id="9803238at2"/>
<evidence type="ECO:0000256" key="1">
    <source>
        <dbReference type="ARBA" id="ARBA00023002"/>
    </source>
</evidence>
<dbReference type="SUPFAM" id="SSF48179">
    <property type="entry name" value="6-phosphogluconate dehydrogenase C-terminal domain-like"/>
    <property type="match status" value="1"/>
</dbReference>